<sequence length="765" mass="80211">MSDPKDNRNPKESVRSTGFFPNPTQPPKEAVPDAPGAGAARPDLSGIIADEDNFTTIVRDGQTIRYRPAATPSREPSTSTSSTREPTSAPRPIPSVSPTRYSYVPSRTPALPFSLLTSGSTVSSSSDSVPEQARPTLSADAASASESSSSAVPEDAATISSSGFNQASPTLSAKASSVNRSSSSSIIPSSSSVQVVPLAAIESSSVVPSSLVLTSTIAPVPPSTLPLAAPSPSGAPPALTPDPAVRPSFSSSYIPPLPTDITAAANDGDNGSSVNKGTAAGAIAGSLLGCCALIALILLGIRWFKRRKQSDREALLRSSWFYGGDTEIPDDDDGDRQDRMYRQSHFSTPSIYRQSANRFSHFAASFATLNPLSHANRNTGRFPRINPLGAGAPAMRQRQGYNPTVDVPPPLPAGPSGQGGWASRFFANQSESVPVRNEAQEGWGQPLPVPGLYPGGTGAQQPNMIARGSPALRPAVKHPFAASPAASEEAQWGHSYSPSYNHLSPTPPAGRLSPPSKSSTSPTRDPLVRKPASSSSAYSGLDDFPLPPAIFHPAPRTSGSSQPSMEYLASTPTTDLTPYGAQAALLAQLSGMQRPLTETGRDHIYLPPVHTEPPLTLDSSLWGLDPSCGVSLAETQSVYSTNTTLFPGITIYQQPQTASGRGETMFSTASSDIQPLQRSGSGETTHTRSSYQSGTSGVWTSGDGTAQQHGAGSRETREWYNQPEWDEALARNAGQAAGMVARKSVKSVRWEDGNGLVDDGMPRAL</sequence>
<feature type="compositionally biased region" description="Basic and acidic residues" evidence="1">
    <location>
        <begin position="1"/>
        <end position="14"/>
    </location>
</feature>
<feature type="compositionally biased region" description="Low complexity" evidence="1">
    <location>
        <begin position="513"/>
        <end position="523"/>
    </location>
</feature>
<feature type="region of interest" description="Disordered" evidence="1">
    <location>
        <begin position="228"/>
        <end position="251"/>
    </location>
</feature>
<feature type="compositionally biased region" description="Polar residues" evidence="1">
    <location>
        <begin position="158"/>
        <end position="169"/>
    </location>
</feature>
<keyword evidence="2" id="KW-0472">Membrane</keyword>
<feature type="compositionally biased region" description="Low complexity" evidence="1">
    <location>
        <begin position="68"/>
        <end position="88"/>
    </location>
</feature>
<dbReference type="RefSeq" id="XP_052948397.1">
    <property type="nucleotide sequence ID" value="XM_053092246.1"/>
</dbReference>
<dbReference type="EMBL" id="JAKWFO010000003">
    <property type="protein sequence ID" value="KAI9638620.1"/>
    <property type="molecule type" value="Genomic_DNA"/>
</dbReference>
<feature type="compositionally biased region" description="Polar residues" evidence="1">
    <location>
        <begin position="671"/>
        <end position="710"/>
    </location>
</feature>
<evidence type="ECO:0000313" key="3">
    <source>
        <dbReference type="EMBL" id="KAI9638620.1"/>
    </source>
</evidence>
<name>A0AA38HDC7_9TREE</name>
<protein>
    <submittedName>
        <fullName evidence="3">Uncharacterized protein</fullName>
    </submittedName>
</protein>
<feature type="region of interest" description="Disordered" evidence="1">
    <location>
        <begin position="1"/>
        <end position="169"/>
    </location>
</feature>
<reference evidence="3" key="1">
    <citation type="journal article" date="2022" name="G3 (Bethesda)">
        <title>High quality genome of the basidiomycete yeast Dioszegia hungarica PDD-24b-2 isolated from cloud water.</title>
        <authorList>
            <person name="Jarrige D."/>
            <person name="Haridas S."/>
            <person name="Bleykasten-Grosshans C."/>
            <person name="Joly M."/>
            <person name="Nadalig T."/>
            <person name="Sancelme M."/>
            <person name="Vuilleumier S."/>
            <person name="Grigoriev I.V."/>
            <person name="Amato P."/>
            <person name="Bringel F."/>
        </authorList>
    </citation>
    <scope>NUCLEOTIDE SEQUENCE</scope>
    <source>
        <strain evidence="3">PDD-24b-2</strain>
    </source>
</reference>
<organism evidence="3 4">
    <name type="scientific">Dioszegia hungarica</name>
    <dbReference type="NCBI Taxonomy" id="4972"/>
    <lineage>
        <taxon>Eukaryota</taxon>
        <taxon>Fungi</taxon>
        <taxon>Dikarya</taxon>
        <taxon>Basidiomycota</taxon>
        <taxon>Agaricomycotina</taxon>
        <taxon>Tremellomycetes</taxon>
        <taxon>Tremellales</taxon>
        <taxon>Bulleribasidiaceae</taxon>
        <taxon>Dioszegia</taxon>
    </lineage>
</organism>
<evidence type="ECO:0000256" key="2">
    <source>
        <dbReference type="SAM" id="Phobius"/>
    </source>
</evidence>
<comment type="caution">
    <text evidence="3">The sequence shown here is derived from an EMBL/GenBank/DDBJ whole genome shotgun (WGS) entry which is preliminary data.</text>
</comment>
<keyword evidence="4" id="KW-1185">Reference proteome</keyword>
<feature type="compositionally biased region" description="Low complexity" evidence="1">
    <location>
        <begin position="32"/>
        <end position="43"/>
    </location>
</feature>
<keyword evidence="2" id="KW-1133">Transmembrane helix</keyword>
<feature type="compositionally biased region" description="Polar residues" evidence="1">
    <location>
        <begin position="557"/>
        <end position="568"/>
    </location>
</feature>
<dbReference type="Proteomes" id="UP001164286">
    <property type="component" value="Unassembled WGS sequence"/>
</dbReference>
<feature type="compositionally biased region" description="Low complexity" evidence="1">
    <location>
        <begin position="114"/>
        <end position="129"/>
    </location>
</feature>
<feature type="region of interest" description="Disordered" evidence="1">
    <location>
        <begin position="671"/>
        <end position="717"/>
    </location>
</feature>
<accession>A0AA38HDC7</accession>
<proteinExistence type="predicted"/>
<gene>
    <name evidence="3" type="ORF">MKK02DRAFT_43019</name>
</gene>
<feature type="compositionally biased region" description="Low complexity" evidence="1">
    <location>
        <begin position="138"/>
        <end position="157"/>
    </location>
</feature>
<feature type="region of interest" description="Disordered" evidence="1">
    <location>
        <begin position="496"/>
        <end position="568"/>
    </location>
</feature>
<feature type="transmembrane region" description="Helical" evidence="2">
    <location>
        <begin position="279"/>
        <end position="304"/>
    </location>
</feature>
<keyword evidence="2" id="KW-0812">Transmembrane</keyword>
<dbReference type="GeneID" id="77731451"/>
<dbReference type="AlphaFoldDB" id="A0AA38HDC7"/>
<evidence type="ECO:0000256" key="1">
    <source>
        <dbReference type="SAM" id="MobiDB-lite"/>
    </source>
</evidence>
<evidence type="ECO:0000313" key="4">
    <source>
        <dbReference type="Proteomes" id="UP001164286"/>
    </source>
</evidence>